<dbReference type="InterPro" id="IPR016181">
    <property type="entry name" value="Acyl_CoA_acyltransferase"/>
</dbReference>
<proteinExistence type="predicted"/>
<name>A0ABU4WDV1_9BACT</name>
<comment type="caution">
    <text evidence="1">The sequence shown here is derived from an EMBL/GenBank/DDBJ whole genome shotgun (WGS) entry which is preliminary data.</text>
</comment>
<organism evidence="1 2">
    <name type="scientific">Intestinicryptomonas porci</name>
    <dbReference type="NCBI Taxonomy" id="2926320"/>
    <lineage>
        <taxon>Bacteria</taxon>
        <taxon>Pseudomonadati</taxon>
        <taxon>Verrucomicrobiota</taxon>
        <taxon>Opitutia</taxon>
        <taxon>Opitutales</taxon>
        <taxon>Intestinicryptomonaceae</taxon>
        <taxon>Intestinicryptomonas</taxon>
    </lineage>
</organism>
<protein>
    <recommendedName>
        <fullName evidence="3">N-acetyltransferase domain-containing protein</fullName>
    </recommendedName>
</protein>
<evidence type="ECO:0008006" key="3">
    <source>
        <dbReference type="Google" id="ProtNLM"/>
    </source>
</evidence>
<dbReference type="Proteomes" id="UP001275932">
    <property type="component" value="Unassembled WGS sequence"/>
</dbReference>
<dbReference type="Gene3D" id="3.40.630.30">
    <property type="match status" value="1"/>
</dbReference>
<accession>A0ABU4WDV1</accession>
<dbReference type="SUPFAM" id="SSF55729">
    <property type="entry name" value="Acyl-CoA N-acyltransferases (Nat)"/>
    <property type="match status" value="1"/>
</dbReference>
<dbReference type="EMBL" id="JALBUT010000001">
    <property type="protein sequence ID" value="MDX8414742.1"/>
    <property type="molecule type" value="Genomic_DNA"/>
</dbReference>
<sequence>MKILILNTKSVNNGIWKSYVEGFNSVFEKNFSLDFFKNKYESTSEGTSWHAFYVDEEKNIVAGACSALPANFSADGEKVKMAVLVDAFILKDYRKNPFVLSQMYASLKEAMIKENVSMVVAVPNVNSYSYWKNIAGFKDAGDLNFWILPLNIGSVLGKHKWLNAFSRVFSKGAILVSKIIACAIDAAQPKYKYEPLIDDEFLSKRLPPSAYKRVAFKEYEFFYKIENEGGIKTAYLFYAAKNKIFKHSALNFAVGEISKSEKPDIIIYVGKIGFARTSLFKVPKKFEPKKLPLIFDAIGGNGKYADASDINNWDFSLVNYDVR</sequence>
<evidence type="ECO:0000313" key="2">
    <source>
        <dbReference type="Proteomes" id="UP001275932"/>
    </source>
</evidence>
<keyword evidence="2" id="KW-1185">Reference proteome</keyword>
<reference evidence="1 2" key="1">
    <citation type="submission" date="2022-03" db="EMBL/GenBank/DDBJ databases">
        <title>Novel taxa within the pig intestine.</title>
        <authorList>
            <person name="Wylensek D."/>
            <person name="Bishof K."/>
            <person name="Afrizal A."/>
            <person name="Clavel T."/>
        </authorList>
    </citation>
    <scope>NUCLEOTIDE SEQUENCE [LARGE SCALE GENOMIC DNA]</scope>
    <source>
        <strain evidence="1 2">CLA-KB-P66</strain>
    </source>
</reference>
<gene>
    <name evidence="1" type="ORF">MOX91_00890</name>
</gene>
<dbReference type="RefSeq" id="WP_370396191.1">
    <property type="nucleotide sequence ID" value="NZ_JALBUT010000001.1"/>
</dbReference>
<evidence type="ECO:0000313" key="1">
    <source>
        <dbReference type="EMBL" id="MDX8414742.1"/>
    </source>
</evidence>